<dbReference type="PATRIC" id="fig|1324352.5.peg.74"/>
<gene>
    <name evidence="1" type="ORF">OK18_00345</name>
</gene>
<accession>A0A0G3M2Q0</accession>
<proteinExistence type="predicted"/>
<evidence type="ECO:0000313" key="2">
    <source>
        <dbReference type="Proteomes" id="UP000035213"/>
    </source>
</evidence>
<name>A0A0G3M2Q0_CHRGL</name>
<reference evidence="1 2" key="1">
    <citation type="submission" date="2014-11" db="EMBL/GenBank/DDBJ databases">
        <authorList>
            <person name="Park G.-S."/>
            <person name="Hong S.-J."/>
            <person name="Jung B.K."/>
            <person name="Khan A.R."/>
            <person name="Kwak Y."/>
            <person name="Shin J.-H."/>
        </authorList>
    </citation>
    <scope>NUCLEOTIDE SEQUENCE [LARGE SCALE GENOMIC DNA]</scope>
    <source>
        <strain evidence="1 2">DSM 27622</strain>
    </source>
</reference>
<evidence type="ECO:0000313" key="1">
    <source>
        <dbReference type="EMBL" id="AKK71292.1"/>
    </source>
</evidence>
<organism evidence="1 2">
    <name type="scientific">Chryseobacterium gallinarum</name>
    <dbReference type="NCBI Taxonomy" id="1324352"/>
    <lineage>
        <taxon>Bacteria</taxon>
        <taxon>Pseudomonadati</taxon>
        <taxon>Bacteroidota</taxon>
        <taxon>Flavobacteriia</taxon>
        <taxon>Flavobacteriales</taxon>
        <taxon>Weeksellaceae</taxon>
        <taxon>Chryseobacterium group</taxon>
        <taxon>Chryseobacterium</taxon>
    </lineage>
</organism>
<dbReference type="EMBL" id="CP009928">
    <property type="protein sequence ID" value="AKK71292.1"/>
    <property type="molecule type" value="Genomic_DNA"/>
</dbReference>
<sequence>MKLFGMPKIVTIHLKKQVKTVSNAFTTKMKAHNGTIMINGVSLPVRLTPPPRWRGPCYPLYLLSTKGCRFYHSRNNKFLHYDKAFTVFIPTKARAKAHLPAFPYPIRKRAFWLPDIAN</sequence>
<dbReference type="KEGG" id="cgn:OK18_00345"/>
<dbReference type="AlphaFoldDB" id="A0A0G3M2Q0"/>
<protein>
    <submittedName>
        <fullName evidence="1">Uncharacterized protein</fullName>
    </submittedName>
</protein>
<dbReference type="Proteomes" id="UP000035213">
    <property type="component" value="Chromosome"/>
</dbReference>